<proteinExistence type="predicted"/>
<evidence type="ECO:0000313" key="1">
    <source>
        <dbReference type="EMBL" id="SDF79660.1"/>
    </source>
</evidence>
<dbReference type="Proteomes" id="UP000198748">
    <property type="component" value="Unassembled WGS sequence"/>
</dbReference>
<dbReference type="OrthoDB" id="1343312at2"/>
<dbReference type="Pfam" id="PF22028">
    <property type="entry name" value="DUF6934"/>
    <property type="match status" value="1"/>
</dbReference>
<keyword evidence="2" id="KW-1185">Reference proteome</keyword>
<sequence length="146" mass="16598">MNTPWYDYLPDSSGRMFYFSSSGDKKIDKVLFFNYLHDPEVFEIVLGNLRTDGSVDVDGTGDQRDAAAVLSTVAKCIAFFLSDHPDAEIFIEGSTPARTRLYQMAIVRELKDLGQYFDIYGFTGNCQEIFQSGRNYRSFIISLKNN</sequence>
<dbReference type="AlphaFoldDB" id="A0A1G7P2K3"/>
<reference evidence="2" key="1">
    <citation type="submission" date="2016-10" db="EMBL/GenBank/DDBJ databases">
        <authorList>
            <person name="Varghese N."/>
            <person name="Submissions S."/>
        </authorList>
    </citation>
    <scope>NUCLEOTIDE SEQUENCE [LARGE SCALE GENOMIC DNA]</scope>
    <source>
        <strain evidence="2">DSM 25329</strain>
    </source>
</reference>
<protein>
    <submittedName>
        <fullName evidence="1">Uncharacterized protein</fullName>
    </submittedName>
</protein>
<organism evidence="1 2">
    <name type="scientific">Dyadobacter soli</name>
    <dbReference type="NCBI Taxonomy" id="659014"/>
    <lineage>
        <taxon>Bacteria</taxon>
        <taxon>Pseudomonadati</taxon>
        <taxon>Bacteroidota</taxon>
        <taxon>Cytophagia</taxon>
        <taxon>Cytophagales</taxon>
        <taxon>Spirosomataceae</taxon>
        <taxon>Dyadobacter</taxon>
    </lineage>
</organism>
<dbReference type="RefSeq" id="WP_090154233.1">
    <property type="nucleotide sequence ID" value="NZ_FNAN01000012.1"/>
</dbReference>
<gene>
    <name evidence="1" type="ORF">SAMN04487996_112220</name>
</gene>
<accession>A0A1G7P2K3</accession>
<name>A0A1G7P2K3_9BACT</name>
<dbReference type="STRING" id="659014.SAMN04487996_112220"/>
<dbReference type="EMBL" id="FNAN01000012">
    <property type="protein sequence ID" value="SDF79660.1"/>
    <property type="molecule type" value="Genomic_DNA"/>
</dbReference>
<evidence type="ECO:0000313" key="2">
    <source>
        <dbReference type="Proteomes" id="UP000198748"/>
    </source>
</evidence>
<dbReference type="InterPro" id="IPR053865">
    <property type="entry name" value="DUF6934"/>
</dbReference>